<dbReference type="InterPro" id="IPR007221">
    <property type="entry name" value="MreC"/>
</dbReference>
<reference evidence="7 8" key="1">
    <citation type="submission" date="2018-08" db="EMBL/GenBank/DDBJ databases">
        <title>A genome reference for cultivated species of the human gut microbiota.</title>
        <authorList>
            <person name="Zou Y."/>
            <person name="Xue W."/>
            <person name="Luo G."/>
        </authorList>
    </citation>
    <scope>NUCLEOTIDE SEQUENCE [LARGE SCALE GENOMIC DNA]</scope>
    <source>
        <strain evidence="7 8">AM25-21AC</strain>
    </source>
</reference>
<evidence type="ECO:0000256" key="4">
    <source>
        <dbReference type="ARBA" id="ARBA00032089"/>
    </source>
</evidence>
<evidence type="ECO:0000313" key="8">
    <source>
        <dbReference type="Proteomes" id="UP000283442"/>
    </source>
</evidence>
<dbReference type="InterPro" id="IPR042177">
    <property type="entry name" value="Cell/Rod_1"/>
</dbReference>
<dbReference type="Gene3D" id="2.40.10.350">
    <property type="entry name" value="Rod shape-determining protein MreC, domain 2"/>
    <property type="match status" value="1"/>
</dbReference>
<evidence type="ECO:0000259" key="6">
    <source>
        <dbReference type="Pfam" id="PF04085"/>
    </source>
</evidence>
<keyword evidence="3" id="KW-0133">Cell shape</keyword>
<gene>
    <name evidence="7" type="primary">mreC</name>
    <name evidence="7" type="ORF">DW674_04315</name>
</gene>
<feature type="compositionally biased region" description="Low complexity" evidence="5">
    <location>
        <begin position="304"/>
        <end position="315"/>
    </location>
</feature>
<dbReference type="GO" id="GO:0008360">
    <property type="term" value="P:regulation of cell shape"/>
    <property type="evidence" value="ECO:0007669"/>
    <property type="project" value="UniProtKB-KW"/>
</dbReference>
<dbReference type="EMBL" id="QRHE01000003">
    <property type="protein sequence ID" value="RHF52401.1"/>
    <property type="molecule type" value="Genomic_DNA"/>
</dbReference>
<feature type="domain" description="Rod shape-determining protein MreC beta-barrel core" evidence="6">
    <location>
        <begin position="130"/>
        <end position="279"/>
    </location>
</feature>
<dbReference type="RefSeq" id="WP_118175492.1">
    <property type="nucleotide sequence ID" value="NZ_CAMKFF010000003.1"/>
</dbReference>
<dbReference type="InterPro" id="IPR042175">
    <property type="entry name" value="Cell/Rod_MreC_2"/>
</dbReference>
<comment type="caution">
    <text evidence="7">The sequence shown here is derived from an EMBL/GenBank/DDBJ whole genome shotgun (WGS) entry which is preliminary data.</text>
</comment>
<feature type="compositionally biased region" description="Low complexity" evidence="5">
    <location>
        <begin position="322"/>
        <end position="344"/>
    </location>
</feature>
<dbReference type="Proteomes" id="UP000283442">
    <property type="component" value="Unassembled WGS sequence"/>
</dbReference>
<dbReference type="GO" id="GO:0005886">
    <property type="term" value="C:plasma membrane"/>
    <property type="evidence" value="ECO:0007669"/>
    <property type="project" value="TreeGrafter"/>
</dbReference>
<dbReference type="OrthoDB" id="9792313at2"/>
<organism evidence="7 8">
    <name type="scientific">Mitsuokella multacida</name>
    <dbReference type="NCBI Taxonomy" id="52226"/>
    <lineage>
        <taxon>Bacteria</taxon>
        <taxon>Bacillati</taxon>
        <taxon>Bacillota</taxon>
        <taxon>Negativicutes</taxon>
        <taxon>Selenomonadales</taxon>
        <taxon>Selenomonadaceae</taxon>
        <taxon>Mitsuokella</taxon>
    </lineage>
</organism>
<evidence type="ECO:0000256" key="3">
    <source>
        <dbReference type="ARBA" id="ARBA00022960"/>
    </source>
</evidence>
<accession>A0A414NY61</accession>
<dbReference type="AlphaFoldDB" id="A0A414NY61"/>
<sequence length="344" mass="36894">MSGKYRRNNKKGTGKKILILIFVLISLFCIIFFSARGRFKAPVAEQAVSIVLTPFQRAISWVGSQLNYVTSNIWEIATMHEQNKMLRNEVEQLRIQNLHASEYDAENQRLRALLGYKQTATQFDLVAARVIGRESATWSSVIEINRGTRDGVDVDMAVVTDKGLVGHVIEAGPTSSKVQLLLDPRSSVGTLVQRADSRVAGIVEGDMDNPTMPRMVNIPKTADVEEGDVVVTSGFGGVYPKGLNVGTVAEMRNDEGGLLKIAVLEPAVDFQKLEDVMVITASREAPPEPLKTPPQTPGTETDPAAQAAEQAAAANGDEDSSDSSSSDGSSSSDSSADSGEGSAQ</sequence>
<evidence type="ECO:0000313" key="7">
    <source>
        <dbReference type="EMBL" id="RHF52401.1"/>
    </source>
</evidence>
<name>A0A414NY61_9FIRM</name>
<dbReference type="Gene3D" id="2.40.10.340">
    <property type="entry name" value="Rod shape-determining protein MreC, domain 1"/>
    <property type="match status" value="1"/>
</dbReference>
<feature type="compositionally biased region" description="Pro residues" evidence="5">
    <location>
        <begin position="287"/>
        <end position="296"/>
    </location>
</feature>
<feature type="region of interest" description="Disordered" evidence="5">
    <location>
        <begin position="282"/>
        <end position="344"/>
    </location>
</feature>
<dbReference type="PANTHER" id="PTHR34138">
    <property type="entry name" value="CELL SHAPE-DETERMINING PROTEIN MREC"/>
    <property type="match status" value="1"/>
</dbReference>
<dbReference type="Pfam" id="PF04085">
    <property type="entry name" value="MreC"/>
    <property type="match status" value="1"/>
</dbReference>
<evidence type="ECO:0000256" key="1">
    <source>
        <dbReference type="ARBA" id="ARBA00009369"/>
    </source>
</evidence>
<proteinExistence type="inferred from homology"/>
<dbReference type="NCBIfam" id="TIGR00219">
    <property type="entry name" value="mreC"/>
    <property type="match status" value="1"/>
</dbReference>
<evidence type="ECO:0000256" key="5">
    <source>
        <dbReference type="SAM" id="MobiDB-lite"/>
    </source>
</evidence>
<evidence type="ECO:0000256" key="2">
    <source>
        <dbReference type="ARBA" id="ARBA00013855"/>
    </source>
</evidence>
<protein>
    <recommendedName>
        <fullName evidence="2">Cell shape-determining protein MreC</fullName>
    </recommendedName>
    <alternativeName>
        <fullName evidence="4">Cell shape protein MreC</fullName>
    </alternativeName>
</protein>
<comment type="similarity">
    <text evidence="1">Belongs to the MreC family.</text>
</comment>
<dbReference type="InterPro" id="IPR055342">
    <property type="entry name" value="MreC_beta-barrel_core"/>
</dbReference>
<dbReference type="PANTHER" id="PTHR34138:SF1">
    <property type="entry name" value="CELL SHAPE-DETERMINING PROTEIN MREC"/>
    <property type="match status" value="1"/>
</dbReference>